<evidence type="ECO:0000313" key="2">
    <source>
        <dbReference type="Proteomes" id="UP000218287"/>
    </source>
</evidence>
<evidence type="ECO:0000313" key="1">
    <source>
        <dbReference type="EMBL" id="BAY17714.1"/>
    </source>
</evidence>
<gene>
    <name evidence="1" type="ORF">NIES21_35560</name>
</gene>
<name>A0A1Z4GJM9_9CYAN</name>
<dbReference type="AlphaFoldDB" id="A0A1Z4GJM9"/>
<protein>
    <submittedName>
        <fullName evidence="1">Uncharacterized protein</fullName>
    </submittedName>
</protein>
<dbReference type="Proteomes" id="UP000218287">
    <property type="component" value="Chromosome"/>
</dbReference>
<proteinExistence type="predicted"/>
<sequence>MLKQLLSVQQYCNILLFVLLFFTNLIMDKAEAKTTRFPELINSNKLDNQFPILLPKKNISKENVYNSRNIYISQNLTSEPVRVFPNFNNTNIPKIFNPFLAPDADSHEPDVSKPNPILNKKKLQIFILNALTNSASRYPWIIDPRDNLTFAASSFNPFQSTNYIDFSIKFSAEDPIVERFNFAHFPQEDQFYWVLPGNRIVVETQGWQSGILYQGETTDFERIQVVRLTQRLWGMQAVSSLPQGFQELVGGTDISQFSIQSIAAELVNPQGIPAPPVQINNPNTANSSNITALIPNISRLNANNPPLILQSFPTNNLQPLLGDVSLRRGTVIPRDNLKQAGFTWGNPLTGEKTRFQAPTTSIPGIKLGNQKQFDNSDLFNILLNPDISDKQRNFSYLNSLFWVTLGQRQTILRTRDKTENQNWQRFYFSRPHNRTLLQYDSLVNKATYTNIYSNPGASLSFSADQIDVDQIQTANASLGMLAGGLFELIHLPELEESLQEAQKRFSRQENFAPINSKATPEQRRKINQILNRTLFLGNRTSSLEQVSGTFTLPSTITPNSSSILQIRTGNYRRAVQFIDGKRTWKEGETYLSKIDVSNRSFGRLSSVNVPIPRKQTSVFPNNRSSALQVTLIGPDGQDFVQNFNSSDTTSVPVNIRSFDLAFDNIELSQNGRLITYLQTFNGYLSLPTLEGLWAGSTGNWNYSINSGIWYNLNANNGFNIVNNLGNSEPTFGVYTNGLLNYINTHIKLNAAGETQAITSHIPALRFHWNSGANYQNPAYINLSYSFIRQDKYRNNYSLATGIVFYDETRRLRQAGFFQGALELGTGLELKTSIEISENFFYTLEGTQKVNSNWYFGAYLQNFRDISRGIRSRINDFAYGLLIKHEIPSNGMFWESRLGMSGSTFEARFEGGFRF</sequence>
<keyword evidence="2" id="KW-1185">Reference proteome</keyword>
<dbReference type="EMBL" id="AP018174">
    <property type="protein sequence ID" value="BAY17714.1"/>
    <property type="molecule type" value="Genomic_DNA"/>
</dbReference>
<accession>A0A1Z4GJM9</accession>
<dbReference type="OrthoDB" id="422535at2"/>
<organism evidence="1 2">
    <name type="scientific">Anabaenopsis circularis NIES-21</name>
    <dbReference type="NCBI Taxonomy" id="1085406"/>
    <lineage>
        <taxon>Bacteria</taxon>
        <taxon>Bacillati</taxon>
        <taxon>Cyanobacteriota</taxon>
        <taxon>Cyanophyceae</taxon>
        <taxon>Nostocales</taxon>
        <taxon>Nodulariaceae</taxon>
        <taxon>Anabaenopsis</taxon>
    </lineage>
</organism>
<reference evidence="1 2" key="1">
    <citation type="submission" date="2017-06" db="EMBL/GenBank/DDBJ databases">
        <title>Genome sequencing of cyanobaciteial culture collection at National Institute for Environmental Studies (NIES).</title>
        <authorList>
            <person name="Hirose Y."/>
            <person name="Shimura Y."/>
            <person name="Fujisawa T."/>
            <person name="Nakamura Y."/>
            <person name="Kawachi M."/>
        </authorList>
    </citation>
    <scope>NUCLEOTIDE SEQUENCE [LARGE SCALE GENOMIC DNA]</scope>
    <source>
        <strain evidence="1 2">NIES-21</strain>
    </source>
</reference>